<organism evidence="2">
    <name type="scientific">Strombidinopsis acuminata</name>
    <dbReference type="NCBI Taxonomy" id="141414"/>
    <lineage>
        <taxon>Eukaryota</taxon>
        <taxon>Sar</taxon>
        <taxon>Alveolata</taxon>
        <taxon>Ciliophora</taxon>
        <taxon>Intramacronucleata</taxon>
        <taxon>Spirotrichea</taxon>
        <taxon>Choreotrichia</taxon>
        <taxon>Choreotrichida</taxon>
        <taxon>Strombidinopsidae</taxon>
        <taxon>Strombidinopsis</taxon>
    </lineage>
</organism>
<evidence type="ECO:0000313" key="2">
    <source>
        <dbReference type="EMBL" id="CAE0581690.1"/>
    </source>
</evidence>
<name>A0A7S3WWG7_9SPIT</name>
<protein>
    <submittedName>
        <fullName evidence="2">Uncharacterized protein</fullName>
    </submittedName>
</protein>
<reference evidence="2" key="1">
    <citation type="submission" date="2021-01" db="EMBL/GenBank/DDBJ databases">
        <authorList>
            <person name="Corre E."/>
            <person name="Pelletier E."/>
            <person name="Niang G."/>
            <person name="Scheremetjew M."/>
            <person name="Finn R."/>
            <person name="Kale V."/>
            <person name="Holt S."/>
            <person name="Cochrane G."/>
            <person name="Meng A."/>
            <person name="Brown T."/>
            <person name="Cohen L."/>
        </authorList>
    </citation>
    <scope>NUCLEOTIDE SEQUENCE</scope>
    <source>
        <strain evidence="2">SPMC142</strain>
    </source>
</reference>
<evidence type="ECO:0000256" key="1">
    <source>
        <dbReference type="SAM" id="SignalP"/>
    </source>
</evidence>
<accession>A0A7S3WWG7</accession>
<dbReference type="AlphaFoldDB" id="A0A7S3WWG7"/>
<keyword evidence="1" id="KW-0732">Signal</keyword>
<feature type="chain" id="PRO_5030522933" evidence="1">
    <location>
        <begin position="18"/>
        <end position="127"/>
    </location>
</feature>
<gene>
    <name evidence="2" type="ORF">SACU0126_LOCUS25205</name>
</gene>
<sequence length="127" mass="13568">MAFRTVLLVSVLGFVSATKYSGAYRKAMAEPLHPSCVHITCADIECLAPFTLTRSEGQCCAICYAPDNVVALDRHTALQGNNPYAREVHAAAPTTCAGAKCFHQPCMSGYTLGHVQGRCCESCVPGR</sequence>
<feature type="signal peptide" evidence="1">
    <location>
        <begin position="1"/>
        <end position="17"/>
    </location>
</feature>
<dbReference type="EMBL" id="HBIQ01078969">
    <property type="protein sequence ID" value="CAE0581690.1"/>
    <property type="molecule type" value="Transcribed_RNA"/>
</dbReference>
<proteinExistence type="predicted"/>